<dbReference type="STRING" id="2282107.A0A286UNH0"/>
<dbReference type="SMART" id="SM00710">
    <property type="entry name" value="PbH1"/>
    <property type="match status" value="6"/>
</dbReference>
<dbReference type="InterPro" id="IPR039448">
    <property type="entry name" value="Beta_helix"/>
</dbReference>
<dbReference type="Gene3D" id="2.160.20.10">
    <property type="entry name" value="Single-stranded right-handed beta-helix, Pectin lyase-like"/>
    <property type="match status" value="1"/>
</dbReference>
<dbReference type="SUPFAM" id="SSF51126">
    <property type="entry name" value="Pectin lyase-like"/>
    <property type="match status" value="1"/>
</dbReference>
<feature type="transmembrane region" description="Helical" evidence="1">
    <location>
        <begin position="470"/>
        <end position="490"/>
    </location>
</feature>
<protein>
    <recommendedName>
        <fullName evidence="2">Right handed beta helix domain-containing protein</fullName>
    </recommendedName>
</protein>
<dbReference type="EMBL" id="NBII01000003">
    <property type="protein sequence ID" value="PAV21015.1"/>
    <property type="molecule type" value="Genomic_DNA"/>
</dbReference>
<evidence type="ECO:0000256" key="1">
    <source>
        <dbReference type="SAM" id="Phobius"/>
    </source>
</evidence>
<gene>
    <name evidence="3" type="ORF">PNOK_0364200</name>
</gene>
<accession>A0A286UNH0</accession>
<dbReference type="InterPro" id="IPR011050">
    <property type="entry name" value="Pectin_lyase_fold/virulence"/>
</dbReference>
<dbReference type="Proteomes" id="UP000217199">
    <property type="component" value="Unassembled WGS sequence"/>
</dbReference>
<evidence type="ECO:0000259" key="2">
    <source>
        <dbReference type="Pfam" id="PF13229"/>
    </source>
</evidence>
<keyword evidence="1" id="KW-0812">Transmembrane</keyword>
<name>A0A286UNH0_9AGAM</name>
<dbReference type="InterPro" id="IPR006626">
    <property type="entry name" value="PbH1"/>
</dbReference>
<dbReference type="InParanoid" id="A0A286UNH0"/>
<comment type="caution">
    <text evidence="3">The sequence shown here is derived from an EMBL/GenBank/DDBJ whole genome shotgun (WGS) entry which is preliminary data.</text>
</comment>
<keyword evidence="4" id="KW-1185">Reference proteome</keyword>
<dbReference type="Pfam" id="PF13229">
    <property type="entry name" value="Beta_helix"/>
    <property type="match status" value="1"/>
</dbReference>
<sequence>MPIAWNRGHRESTSHSWARFSQSSMSFSFSFVVIFLLSPLFSSAMPSVKRLPNYSSNQLMKRDDCFSKDPEDTLTDRMNNALSSGGDGYILSLCPNTEYKTTAPINFAFSNQEISTQGYPTDDSRAMIIVNGAINNGTGHTTAIQGTCSTCNNIKLRNVQIDGARGDTIINGGANIEMGGANSGQLVEFVRSFHPRSWSCLHIAEGSLNCNNATVQNNDIGPCGSDDFQQWADGISFACANGIVRNNMIDNPTDGGIVLFGSPGTLVENNTIWIEEQTLLGGINLVDFSPWSGNYTGVIVQNNTIFGGFATDGDEDSQTKGDDVFSAIVKIGIAIGPRTWFGERYGNNKSENATVINNHFSGAFGYGMAISSAKNFTVTGNELFGNTSFIGSRGPNCSSVDVTPSTQAFVINTNTTESTISQSEFANIADGDSLICIQPPEGGDFWPYGGNPEGTNESEESSGPSKSARIGLALGIVFGVMFVALVAWFIRKWFLSRLGQNKAGTPAKFVKGDF</sequence>
<dbReference type="OrthoDB" id="2587928at2759"/>
<evidence type="ECO:0000313" key="3">
    <source>
        <dbReference type="EMBL" id="PAV21015.1"/>
    </source>
</evidence>
<dbReference type="AlphaFoldDB" id="A0A286UNH0"/>
<keyword evidence="1" id="KW-0472">Membrane</keyword>
<dbReference type="InterPro" id="IPR012334">
    <property type="entry name" value="Pectin_lyas_fold"/>
</dbReference>
<proteinExistence type="predicted"/>
<reference evidence="3 4" key="1">
    <citation type="journal article" date="2017" name="Mol. Ecol.">
        <title>Comparative and population genomic landscape of Phellinus noxius: A hypervariable fungus causing root rot in trees.</title>
        <authorList>
            <person name="Chung C.L."/>
            <person name="Lee T.J."/>
            <person name="Akiba M."/>
            <person name="Lee H.H."/>
            <person name="Kuo T.H."/>
            <person name="Liu D."/>
            <person name="Ke H.M."/>
            <person name="Yokoi T."/>
            <person name="Roa M.B."/>
            <person name="Lu M.J."/>
            <person name="Chang Y.Y."/>
            <person name="Ann P.J."/>
            <person name="Tsai J.N."/>
            <person name="Chen C.Y."/>
            <person name="Tzean S.S."/>
            <person name="Ota Y."/>
            <person name="Hattori T."/>
            <person name="Sahashi N."/>
            <person name="Liou R.F."/>
            <person name="Kikuchi T."/>
            <person name="Tsai I.J."/>
        </authorList>
    </citation>
    <scope>NUCLEOTIDE SEQUENCE [LARGE SCALE GENOMIC DNA]</scope>
    <source>
        <strain evidence="3 4">FFPRI411160</strain>
    </source>
</reference>
<organism evidence="3 4">
    <name type="scientific">Pyrrhoderma noxium</name>
    <dbReference type="NCBI Taxonomy" id="2282107"/>
    <lineage>
        <taxon>Eukaryota</taxon>
        <taxon>Fungi</taxon>
        <taxon>Dikarya</taxon>
        <taxon>Basidiomycota</taxon>
        <taxon>Agaricomycotina</taxon>
        <taxon>Agaricomycetes</taxon>
        <taxon>Hymenochaetales</taxon>
        <taxon>Hymenochaetaceae</taxon>
        <taxon>Pyrrhoderma</taxon>
    </lineage>
</organism>
<keyword evidence="1" id="KW-1133">Transmembrane helix</keyword>
<evidence type="ECO:0000313" key="4">
    <source>
        <dbReference type="Proteomes" id="UP000217199"/>
    </source>
</evidence>
<feature type="domain" description="Right handed beta helix" evidence="2">
    <location>
        <begin position="209"/>
        <end position="306"/>
    </location>
</feature>